<keyword evidence="13" id="KW-1185">Reference proteome</keyword>
<keyword evidence="5 11" id="KW-0808">Transferase</keyword>
<dbReference type="PANTHER" id="PTHR30040">
    <property type="entry name" value="THIAMINE BIOSYNTHESIS LIPOPROTEIN APBE"/>
    <property type="match status" value="1"/>
</dbReference>
<dbReference type="Proteomes" id="UP000644147">
    <property type="component" value="Unassembled WGS sequence"/>
</dbReference>
<evidence type="ECO:0000256" key="10">
    <source>
        <dbReference type="ARBA" id="ARBA00048540"/>
    </source>
</evidence>
<evidence type="ECO:0000256" key="8">
    <source>
        <dbReference type="ARBA" id="ARBA00022842"/>
    </source>
</evidence>
<comment type="cofactor">
    <cofactor evidence="1">
        <name>Mg(2+)</name>
        <dbReference type="ChEBI" id="CHEBI:18420"/>
    </cofactor>
</comment>
<dbReference type="GO" id="GO:0016740">
    <property type="term" value="F:transferase activity"/>
    <property type="evidence" value="ECO:0007669"/>
    <property type="project" value="UniProtKB-KW"/>
</dbReference>
<comment type="similarity">
    <text evidence="11">Belongs to the ApbE family.</text>
</comment>
<dbReference type="PIRSF" id="PIRSF006268">
    <property type="entry name" value="ApbE"/>
    <property type="match status" value="1"/>
</dbReference>
<dbReference type="EMBL" id="JAEHFX010000003">
    <property type="protein sequence ID" value="MBK0403028.1"/>
    <property type="molecule type" value="Genomic_DNA"/>
</dbReference>
<evidence type="ECO:0000256" key="7">
    <source>
        <dbReference type="ARBA" id="ARBA00022827"/>
    </source>
</evidence>
<comment type="catalytic activity">
    <reaction evidence="10 11">
        <text>L-threonyl-[protein] + FAD = FMN-L-threonyl-[protein] + AMP + H(+)</text>
        <dbReference type="Rhea" id="RHEA:36847"/>
        <dbReference type="Rhea" id="RHEA-COMP:11060"/>
        <dbReference type="Rhea" id="RHEA-COMP:11061"/>
        <dbReference type="ChEBI" id="CHEBI:15378"/>
        <dbReference type="ChEBI" id="CHEBI:30013"/>
        <dbReference type="ChEBI" id="CHEBI:57692"/>
        <dbReference type="ChEBI" id="CHEBI:74257"/>
        <dbReference type="ChEBI" id="CHEBI:456215"/>
        <dbReference type="EC" id="2.7.1.180"/>
    </reaction>
</comment>
<evidence type="ECO:0000256" key="2">
    <source>
        <dbReference type="ARBA" id="ARBA00011955"/>
    </source>
</evidence>
<evidence type="ECO:0000313" key="13">
    <source>
        <dbReference type="Proteomes" id="UP000644147"/>
    </source>
</evidence>
<dbReference type="InterPro" id="IPR003374">
    <property type="entry name" value="ApbE-like_sf"/>
</dbReference>
<proteinExistence type="inferred from homology"/>
<dbReference type="RefSeq" id="WP_200505772.1">
    <property type="nucleotide sequence ID" value="NZ_JAEHFX010000003.1"/>
</dbReference>
<dbReference type="Pfam" id="PF02424">
    <property type="entry name" value="ApbE"/>
    <property type="match status" value="1"/>
</dbReference>
<evidence type="ECO:0000256" key="1">
    <source>
        <dbReference type="ARBA" id="ARBA00001946"/>
    </source>
</evidence>
<dbReference type="InterPro" id="IPR024932">
    <property type="entry name" value="ApbE"/>
</dbReference>
<dbReference type="SUPFAM" id="SSF143631">
    <property type="entry name" value="ApbE-like"/>
    <property type="match status" value="1"/>
</dbReference>
<organism evidence="12 13">
    <name type="scientific">Adhaeribacter terrigena</name>
    <dbReference type="NCBI Taxonomy" id="2793070"/>
    <lineage>
        <taxon>Bacteria</taxon>
        <taxon>Pseudomonadati</taxon>
        <taxon>Bacteroidota</taxon>
        <taxon>Cytophagia</taxon>
        <taxon>Cytophagales</taxon>
        <taxon>Hymenobacteraceae</taxon>
        <taxon>Adhaeribacter</taxon>
    </lineage>
</organism>
<dbReference type="Gene3D" id="3.10.520.10">
    <property type="entry name" value="ApbE-like domains"/>
    <property type="match status" value="1"/>
</dbReference>
<keyword evidence="7 11" id="KW-0274">FAD</keyword>
<evidence type="ECO:0000256" key="4">
    <source>
        <dbReference type="ARBA" id="ARBA00022630"/>
    </source>
</evidence>
<evidence type="ECO:0000256" key="6">
    <source>
        <dbReference type="ARBA" id="ARBA00022723"/>
    </source>
</evidence>
<reference evidence="12 13" key="1">
    <citation type="submission" date="2020-12" db="EMBL/GenBank/DDBJ databases">
        <title>Bacterial novel species Adhaeribacter sp. BT258 isolated from soil.</title>
        <authorList>
            <person name="Jung H.-Y."/>
        </authorList>
    </citation>
    <scope>NUCLEOTIDE SEQUENCE [LARGE SCALE GENOMIC DNA]</scope>
    <source>
        <strain evidence="12 13">BT258</strain>
    </source>
</reference>
<evidence type="ECO:0000256" key="9">
    <source>
        <dbReference type="ARBA" id="ARBA00031306"/>
    </source>
</evidence>
<sequence>MPGVQLLSPVTETTLHKRVLKLMGNRFEFSVAHEDPTFAQTCLDAAVTEVQHLEKLLTTFSETSQTSQINAMAGIKPVKVDPEVFDLIARSIRISELTQGAFDITYGSVDKRLWNFDTSLTALPDPATAREMVKLVNYRNMILDPQNHTVFLKEKGMRIGFGGIGKGFAAEKAKAVLVAMGIKSGVVNAAGDLCVWGKQPNNQPWTIGIADPNAKHLPFSSFQLTNAAVATSGDYEKFVMIGGKRYSHTIDPKTGLPVSGLKSVTVICPNAELADAMATPLLVLGLKKGLHLVNQMKHIACIYIDEQDRVHTSAIITVNNPKTP</sequence>
<evidence type="ECO:0000256" key="5">
    <source>
        <dbReference type="ARBA" id="ARBA00022679"/>
    </source>
</evidence>
<keyword evidence="6 11" id="KW-0479">Metal-binding</keyword>
<protein>
    <recommendedName>
        <fullName evidence="3 11">FAD:protein FMN transferase</fullName>
        <ecNumber evidence="2 11">2.7.1.180</ecNumber>
    </recommendedName>
    <alternativeName>
        <fullName evidence="9 11">Flavin transferase</fullName>
    </alternativeName>
</protein>
<name>A0ABS1C123_9BACT</name>
<gene>
    <name evidence="12" type="ORF">I5M27_08515</name>
</gene>
<comment type="caution">
    <text evidence="12">The sequence shown here is derived from an EMBL/GenBank/DDBJ whole genome shotgun (WGS) entry which is preliminary data.</text>
</comment>
<evidence type="ECO:0000256" key="11">
    <source>
        <dbReference type="PIRNR" id="PIRNR006268"/>
    </source>
</evidence>
<accession>A0ABS1C123</accession>
<evidence type="ECO:0000256" key="3">
    <source>
        <dbReference type="ARBA" id="ARBA00016337"/>
    </source>
</evidence>
<evidence type="ECO:0000313" key="12">
    <source>
        <dbReference type="EMBL" id="MBK0403028.1"/>
    </source>
</evidence>
<dbReference type="PANTHER" id="PTHR30040:SF2">
    <property type="entry name" value="FAD:PROTEIN FMN TRANSFERASE"/>
    <property type="match status" value="1"/>
</dbReference>
<keyword evidence="4 11" id="KW-0285">Flavoprotein</keyword>
<dbReference type="EC" id="2.7.1.180" evidence="2 11"/>
<keyword evidence="8 11" id="KW-0460">Magnesium</keyword>